<organism evidence="2 3">
    <name type="scientific">Adiantum capillus-veneris</name>
    <name type="common">Maidenhair fern</name>
    <dbReference type="NCBI Taxonomy" id="13818"/>
    <lineage>
        <taxon>Eukaryota</taxon>
        <taxon>Viridiplantae</taxon>
        <taxon>Streptophyta</taxon>
        <taxon>Embryophyta</taxon>
        <taxon>Tracheophyta</taxon>
        <taxon>Polypodiopsida</taxon>
        <taxon>Polypodiidae</taxon>
        <taxon>Polypodiales</taxon>
        <taxon>Pteridineae</taxon>
        <taxon>Pteridaceae</taxon>
        <taxon>Vittarioideae</taxon>
        <taxon>Adiantum</taxon>
    </lineage>
</organism>
<dbReference type="InterPro" id="IPR015915">
    <property type="entry name" value="Kelch-typ_b-propeller"/>
</dbReference>
<dbReference type="InterPro" id="IPR001810">
    <property type="entry name" value="F-box_dom"/>
</dbReference>
<accession>A0A9D4V7V6</accession>
<dbReference type="OrthoDB" id="7956040at2759"/>
<proteinExistence type="predicted"/>
<protein>
    <recommendedName>
        <fullName evidence="1">F-box domain-containing protein</fullName>
    </recommendedName>
</protein>
<dbReference type="Pfam" id="PF00646">
    <property type="entry name" value="F-box"/>
    <property type="match status" value="1"/>
</dbReference>
<name>A0A9D4V7V6_ADICA</name>
<evidence type="ECO:0000259" key="1">
    <source>
        <dbReference type="PROSITE" id="PS50181"/>
    </source>
</evidence>
<keyword evidence="3" id="KW-1185">Reference proteome</keyword>
<dbReference type="PANTHER" id="PTHR31672">
    <property type="entry name" value="BNACNNG10540D PROTEIN"/>
    <property type="match status" value="1"/>
</dbReference>
<evidence type="ECO:0000313" key="2">
    <source>
        <dbReference type="EMBL" id="KAI5081495.1"/>
    </source>
</evidence>
<feature type="domain" description="F-box" evidence="1">
    <location>
        <begin position="25"/>
        <end position="70"/>
    </location>
</feature>
<dbReference type="InterPro" id="IPR050796">
    <property type="entry name" value="SCF_F-box_component"/>
</dbReference>
<evidence type="ECO:0000313" key="3">
    <source>
        <dbReference type="Proteomes" id="UP000886520"/>
    </source>
</evidence>
<dbReference type="Gene3D" id="1.20.1280.50">
    <property type="match status" value="1"/>
</dbReference>
<dbReference type="SUPFAM" id="SSF81383">
    <property type="entry name" value="F-box domain"/>
    <property type="match status" value="1"/>
</dbReference>
<dbReference type="EMBL" id="JABFUD020000004">
    <property type="protein sequence ID" value="KAI5081495.1"/>
    <property type="molecule type" value="Genomic_DNA"/>
</dbReference>
<dbReference type="Pfam" id="PF07734">
    <property type="entry name" value="FBA_1"/>
    <property type="match status" value="1"/>
</dbReference>
<sequence length="407" mass="45991">MSEEDDASEKVRRNQAVAGDKSLSSSTWDKLPDDLHARVIALLPIPSIIRNRAVCQDWNRMIVSQSFKRLHEHCVSNKEKPWLFMCSSFNCRENCCAYDPNLNVWHTIPLTFAPVYMRLPLIAVGGLLFIKGAAPSDTSNQGTGSSSRLAVCNPITRTWRVLPPMIRGRLNSLVGVFGHSDAANFTVVIAGGTYESGGNYECTTEVYDSISDSWCITGTVPREYTVKITVWTSKTIYCKGILYCLTSARPYNIMAYDMKKGVWEEVRIPQPQVLFCSFLVQRREQLLLVGGARCEEAGPRVHIWELRDNGNRSSSKRSWVEIERIPPHHFQRFCEGKSVFDLKCAGSGDMLYFYKDSHSDILLCDLSQSPTTWNWLPTCPLSARFFKFSIRGLLVKPSLDGDAFMQK</sequence>
<dbReference type="PROSITE" id="PS50181">
    <property type="entry name" value="FBOX"/>
    <property type="match status" value="1"/>
</dbReference>
<comment type="caution">
    <text evidence="2">The sequence shown here is derived from an EMBL/GenBank/DDBJ whole genome shotgun (WGS) entry which is preliminary data.</text>
</comment>
<dbReference type="SUPFAM" id="SSF117281">
    <property type="entry name" value="Kelch motif"/>
    <property type="match status" value="1"/>
</dbReference>
<dbReference type="AlphaFoldDB" id="A0A9D4V7V6"/>
<dbReference type="PANTHER" id="PTHR31672:SF2">
    <property type="entry name" value="F-BOX DOMAIN-CONTAINING PROTEIN"/>
    <property type="match status" value="1"/>
</dbReference>
<reference evidence="2" key="1">
    <citation type="submission" date="2021-01" db="EMBL/GenBank/DDBJ databases">
        <title>Adiantum capillus-veneris genome.</title>
        <authorList>
            <person name="Fang Y."/>
            <person name="Liao Q."/>
        </authorList>
    </citation>
    <scope>NUCLEOTIDE SEQUENCE</scope>
    <source>
        <strain evidence="2">H3</strain>
        <tissue evidence="2">Leaf</tissue>
    </source>
</reference>
<dbReference type="Gene3D" id="2.120.10.80">
    <property type="entry name" value="Kelch-type beta propeller"/>
    <property type="match status" value="1"/>
</dbReference>
<gene>
    <name evidence="2" type="ORF">GOP47_0004678</name>
</gene>
<dbReference type="Proteomes" id="UP000886520">
    <property type="component" value="Chromosome 4"/>
</dbReference>
<dbReference type="InterPro" id="IPR006527">
    <property type="entry name" value="F-box-assoc_dom_typ1"/>
</dbReference>
<dbReference type="InterPro" id="IPR036047">
    <property type="entry name" value="F-box-like_dom_sf"/>
</dbReference>